<evidence type="ECO:0000313" key="11">
    <source>
        <dbReference type="EMBL" id="SUZ33403.1"/>
    </source>
</evidence>
<feature type="transmembrane region" description="Helical" evidence="8">
    <location>
        <begin position="105"/>
        <end position="126"/>
    </location>
</feature>
<dbReference type="OrthoDB" id="9806522at2"/>
<keyword evidence="12" id="KW-1185">Reference proteome</keyword>
<dbReference type="InterPro" id="IPR058533">
    <property type="entry name" value="Cation_efflux_TM"/>
</dbReference>
<name>A0A3B0MCR5_9RHOB</name>
<keyword evidence="3" id="KW-0813">Transport</keyword>
<dbReference type="PANTHER" id="PTHR43840">
    <property type="entry name" value="MITOCHONDRIAL METAL TRANSPORTER 1-RELATED"/>
    <property type="match status" value="1"/>
</dbReference>
<dbReference type="SUPFAM" id="SSF160240">
    <property type="entry name" value="Cation efflux protein cytoplasmic domain-like"/>
    <property type="match status" value="1"/>
</dbReference>
<evidence type="ECO:0000256" key="1">
    <source>
        <dbReference type="ARBA" id="ARBA00004141"/>
    </source>
</evidence>
<comment type="similarity">
    <text evidence="2">Belongs to the cation diffusion facilitator (CDF) transporter (TC 2.A.4) family.</text>
</comment>
<dbReference type="Proteomes" id="UP000272908">
    <property type="component" value="Unassembled WGS sequence"/>
</dbReference>
<dbReference type="InterPro" id="IPR027470">
    <property type="entry name" value="Cation_efflux_CTD"/>
</dbReference>
<evidence type="ECO:0000256" key="6">
    <source>
        <dbReference type="ARBA" id="ARBA00023136"/>
    </source>
</evidence>
<gene>
    <name evidence="11" type="ORF">ROE7235_03173</name>
</gene>
<dbReference type="SUPFAM" id="SSF161111">
    <property type="entry name" value="Cation efflux protein transmembrane domain-like"/>
    <property type="match status" value="1"/>
</dbReference>
<evidence type="ECO:0000256" key="3">
    <source>
        <dbReference type="ARBA" id="ARBA00022448"/>
    </source>
</evidence>
<accession>A0A3B0MCR5</accession>
<feature type="region of interest" description="Disordered" evidence="7">
    <location>
        <begin position="373"/>
        <end position="392"/>
    </location>
</feature>
<dbReference type="InterPro" id="IPR027469">
    <property type="entry name" value="Cation_efflux_TMD_sf"/>
</dbReference>
<proteinExistence type="inferred from homology"/>
<evidence type="ECO:0000256" key="4">
    <source>
        <dbReference type="ARBA" id="ARBA00022692"/>
    </source>
</evidence>
<feature type="domain" description="Cation efflux protein cytoplasmic" evidence="10">
    <location>
        <begin position="214"/>
        <end position="287"/>
    </location>
</feature>
<evidence type="ECO:0000256" key="8">
    <source>
        <dbReference type="SAM" id="Phobius"/>
    </source>
</evidence>
<comment type="subcellular location">
    <subcellularLocation>
        <location evidence="1">Membrane</location>
        <topology evidence="1">Multi-pass membrane protein</topology>
    </subcellularLocation>
</comment>
<dbReference type="GO" id="GO:0008324">
    <property type="term" value="F:monoatomic cation transmembrane transporter activity"/>
    <property type="evidence" value="ECO:0007669"/>
    <property type="project" value="InterPro"/>
</dbReference>
<dbReference type="InterPro" id="IPR050291">
    <property type="entry name" value="CDF_Transporter"/>
</dbReference>
<keyword evidence="6 8" id="KW-0472">Membrane</keyword>
<sequence length="392" mass="40713">MTTPKSTAKTRVTLVGAMVNIVLSVAKITAGAALASPALVADGVHSLSDLVSDVLVLWALRHSGLAPDADHPYGHGRFETLATLALAAVLALTGVGIAWDAGARLLAGTIGAPGLWALAVIALSIVAKEALYHYTSAVGAQTGSRMIIANAWHHRTDALSSVVALAGVGAAQLGWGWGDPLAAIIIAAMLGRVAWDFGKGAVDELVDTQAPDGLRADLQDSLTRTPGVEGLRDLRMRQHGARAVADVSVMVDPHITVTEGHRIAEAARADALDRIDALEDLIIHVEPAGHFDGFGATEAPLRGEIEGMILTLAQSHPMVAKVARVQLGYLQDGLHVELLASLQATADHAATEAELTATLRQTLPELRALSLHRHSGGQVDAPPKDAPSGLHG</sequence>
<keyword evidence="4 8" id="KW-0812">Transmembrane</keyword>
<dbReference type="RefSeq" id="WP_121096457.1">
    <property type="nucleotide sequence ID" value="NZ_UIHC01000048.1"/>
</dbReference>
<reference evidence="12" key="1">
    <citation type="submission" date="2018-08" db="EMBL/GenBank/DDBJ databases">
        <authorList>
            <person name="Rodrigo-Torres L."/>
            <person name="Arahal R. D."/>
            <person name="Lucena T."/>
        </authorList>
    </citation>
    <scope>NUCLEOTIDE SEQUENCE [LARGE SCALE GENOMIC DNA]</scope>
    <source>
        <strain evidence="12">CECT 7235</strain>
    </source>
</reference>
<dbReference type="Pfam" id="PF01545">
    <property type="entry name" value="Cation_efflux"/>
    <property type="match status" value="1"/>
</dbReference>
<evidence type="ECO:0000256" key="5">
    <source>
        <dbReference type="ARBA" id="ARBA00022989"/>
    </source>
</evidence>
<dbReference type="PANTHER" id="PTHR43840:SF15">
    <property type="entry name" value="MITOCHONDRIAL METAL TRANSPORTER 1-RELATED"/>
    <property type="match status" value="1"/>
</dbReference>
<dbReference type="Gene3D" id="3.30.70.1350">
    <property type="entry name" value="Cation efflux protein, cytoplasmic domain"/>
    <property type="match status" value="1"/>
</dbReference>
<evidence type="ECO:0000256" key="2">
    <source>
        <dbReference type="ARBA" id="ARBA00008114"/>
    </source>
</evidence>
<dbReference type="AlphaFoldDB" id="A0A3B0MCR5"/>
<evidence type="ECO:0000313" key="12">
    <source>
        <dbReference type="Proteomes" id="UP000272908"/>
    </source>
</evidence>
<dbReference type="GO" id="GO:0016020">
    <property type="term" value="C:membrane"/>
    <property type="evidence" value="ECO:0007669"/>
    <property type="project" value="UniProtKB-SubCell"/>
</dbReference>
<dbReference type="Pfam" id="PF16916">
    <property type="entry name" value="ZT_dimer"/>
    <property type="match status" value="1"/>
</dbReference>
<evidence type="ECO:0000259" key="10">
    <source>
        <dbReference type="Pfam" id="PF16916"/>
    </source>
</evidence>
<organism evidence="11 12">
    <name type="scientific">Roseinatronobacter ekhonensis</name>
    <dbReference type="NCBI Taxonomy" id="254356"/>
    <lineage>
        <taxon>Bacteria</taxon>
        <taxon>Pseudomonadati</taxon>
        <taxon>Pseudomonadota</taxon>
        <taxon>Alphaproteobacteria</taxon>
        <taxon>Rhodobacterales</taxon>
        <taxon>Paracoccaceae</taxon>
        <taxon>Roseinatronobacter</taxon>
    </lineage>
</organism>
<dbReference type="Gene3D" id="1.20.1510.10">
    <property type="entry name" value="Cation efflux protein transmembrane domain"/>
    <property type="match status" value="1"/>
</dbReference>
<feature type="transmembrane region" description="Helical" evidence="8">
    <location>
        <begin position="81"/>
        <end position="99"/>
    </location>
</feature>
<dbReference type="FunFam" id="1.20.1510.10:FF:000006">
    <property type="entry name" value="Divalent cation efflux transporter"/>
    <property type="match status" value="1"/>
</dbReference>
<keyword evidence="5 8" id="KW-1133">Transmembrane helix</keyword>
<dbReference type="InterPro" id="IPR002524">
    <property type="entry name" value="Cation_efflux"/>
</dbReference>
<evidence type="ECO:0000259" key="9">
    <source>
        <dbReference type="Pfam" id="PF01545"/>
    </source>
</evidence>
<protein>
    <submittedName>
        <fullName evidence="11">Putative cation efflux system protein</fullName>
    </submittedName>
</protein>
<dbReference type="InterPro" id="IPR036837">
    <property type="entry name" value="Cation_efflux_CTD_sf"/>
</dbReference>
<dbReference type="EMBL" id="UIHC01000048">
    <property type="protein sequence ID" value="SUZ33403.1"/>
    <property type="molecule type" value="Genomic_DNA"/>
</dbReference>
<feature type="transmembrane region" description="Helical" evidence="8">
    <location>
        <begin position="12"/>
        <end position="33"/>
    </location>
</feature>
<dbReference type="NCBIfam" id="TIGR01297">
    <property type="entry name" value="CDF"/>
    <property type="match status" value="1"/>
</dbReference>
<feature type="domain" description="Cation efflux protein transmembrane" evidence="9">
    <location>
        <begin position="14"/>
        <end position="206"/>
    </location>
</feature>
<evidence type="ECO:0000256" key="7">
    <source>
        <dbReference type="SAM" id="MobiDB-lite"/>
    </source>
</evidence>